<evidence type="ECO:0000256" key="1">
    <source>
        <dbReference type="SAM" id="MobiDB-lite"/>
    </source>
</evidence>
<dbReference type="EMBL" id="JAZAVK010000073">
    <property type="protein sequence ID" value="KAK7425949.1"/>
    <property type="molecule type" value="Genomic_DNA"/>
</dbReference>
<feature type="compositionally biased region" description="Acidic residues" evidence="1">
    <location>
        <begin position="65"/>
        <end position="75"/>
    </location>
</feature>
<gene>
    <name evidence="2" type="ORF">QQZ08_007531</name>
</gene>
<evidence type="ECO:0000313" key="3">
    <source>
        <dbReference type="Proteomes" id="UP001498421"/>
    </source>
</evidence>
<reference evidence="2 3" key="1">
    <citation type="journal article" date="2025" name="Microbiol. Resour. Announc.">
        <title>Draft genome sequences for Neonectria magnoliae and Neonectria punicea, canker pathogens of Liriodendron tulipifera and Acer saccharum in West Virginia.</title>
        <authorList>
            <person name="Petronek H.M."/>
            <person name="Kasson M.T."/>
            <person name="Metheny A.M."/>
            <person name="Stauder C.M."/>
            <person name="Lovett B."/>
            <person name="Lynch S.C."/>
            <person name="Garnas J.R."/>
            <person name="Kasson L.R."/>
            <person name="Stajich J.E."/>
        </authorList>
    </citation>
    <scope>NUCLEOTIDE SEQUENCE [LARGE SCALE GENOMIC DNA]</scope>
    <source>
        <strain evidence="2 3">NRRL 64651</strain>
    </source>
</reference>
<evidence type="ECO:0008006" key="4">
    <source>
        <dbReference type="Google" id="ProtNLM"/>
    </source>
</evidence>
<protein>
    <recommendedName>
        <fullName evidence="4">F-box domain-containing protein</fullName>
    </recommendedName>
</protein>
<dbReference type="Proteomes" id="UP001498421">
    <property type="component" value="Unassembled WGS sequence"/>
</dbReference>
<proteinExistence type="predicted"/>
<name>A0ABR1HXL9_9HYPO</name>
<comment type="caution">
    <text evidence="2">The sequence shown here is derived from an EMBL/GenBank/DDBJ whole genome shotgun (WGS) entry which is preliminary data.</text>
</comment>
<sequence>MGYSEIYCQICGVSFNIGRVRRAGEPRSDAWDDSGFAGGGFVQSKHFTSHDCGPGCMVTPRESDDITDESYGEGYEDPRHSSQAGRGIRFEGSDEVFYPECPDPFLLSKIDSRFTGIGKTHILEHIAGPNCTGQSWCGGGYNGNNISVEDMRGCNTLQCLVRKKSDWQPEDDDEEFEREGQFFLTGLSDQMPSRDMDSPVVFPHRHDCRAPRADTYIWDEADIDDYALPFHPTCLEVFRRASLHRYGKIDYEALVGWWHVDGVEERFDEFPRHPAVQEASEQWWLHSPGSEWLAANSCYVVGLQNVLDSARGGDGATGHESQSRIGDREYPPHDVFSRLPQELRTMIVMYLDSSNIAALRIASRSFSPLPQAVFQALTLRERPWMWEAWSSLDYSFWSSTTAKELHDRADSGVTELKGAPVSVTLLDPGKTDWLAFFRGISVGLKNGQLKGLQNRRRIWEDCQTILDIAEDYRQQGKF</sequence>
<keyword evidence="3" id="KW-1185">Reference proteome</keyword>
<organism evidence="2 3">
    <name type="scientific">Neonectria magnoliae</name>
    <dbReference type="NCBI Taxonomy" id="2732573"/>
    <lineage>
        <taxon>Eukaryota</taxon>
        <taxon>Fungi</taxon>
        <taxon>Dikarya</taxon>
        <taxon>Ascomycota</taxon>
        <taxon>Pezizomycotina</taxon>
        <taxon>Sordariomycetes</taxon>
        <taxon>Hypocreomycetidae</taxon>
        <taxon>Hypocreales</taxon>
        <taxon>Nectriaceae</taxon>
        <taxon>Neonectria</taxon>
    </lineage>
</organism>
<accession>A0ABR1HXL9</accession>
<feature type="region of interest" description="Disordered" evidence="1">
    <location>
        <begin position="63"/>
        <end position="86"/>
    </location>
</feature>
<evidence type="ECO:0000313" key="2">
    <source>
        <dbReference type="EMBL" id="KAK7425949.1"/>
    </source>
</evidence>